<dbReference type="EMBL" id="DXEQ01000186">
    <property type="protein sequence ID" value="HIX72624.1"/>
    <property type="molecule type" value="Genomic_DNA"/>
</dbReference>
<reference evidence="2" key="1">
    <citation type="journal article" date="2021" name="PeerJ">
        <title>Extensive microbial diversity within the chicken gut microbiome revealed by metagenomics and culture.</title>
        <authorList>
            <person name="Gilroy R."/>
            <person name="Ravi A."/>
            <person name="Getino M."/>
            <person name="Pursley I."/>
            <person name="Horton D.L."/>
            <person name="Alikhan N.F."/>
            <person name="Baker D."/>
            <person name="Gharbi K."/>
            <person name="Hall N."/>
            <person name="Watson M."/>
            <person name="Adriaenssens E.M."/>
            <person name="Foster-Nyarko E."/>
            <person name="Jarju S."/>
            <person name="Secka A."/>
            <person name="Antonio M."/>
            <person name="Oren A."/>
            <person name="Chaudhuri R.R."/>
            <person name="La Ragione R."/>
            <person name="Hildebrand F."/>
            <person name="Pallen M.J."/>
        </authorList>
    </citation>
    <scope>NUCLEOTIDE SEQUENCE</scope>
    <source>
        <strain evidence="2">ChiSxjej3B15-1167</strain>
    </source>
</reference>
<reference evidence="2" key="2">
    <citation type="submission" date="2021-04" db="EMBL/GenBank/DDBJ databases">
        <authorList>
            <person name="Gilroy R."/>
        </authorList>
    </citation>
    <scope>NUCLEOTIDE SEQUENCE</scope>
    <source>
        <strain evidence="2">ChiSxjej3B15-1167</strain>
    </source>
</reference>
<dbReference type="PANTHER" id="PTHR40061:SF1">
    <property type="entry name" value="SPORULATION PROTEIN YLMC-RELATED"/>
    <property type="match status" value="1"/>
</dbReference>
<dbReference type="NCBIfam" id="TIGR02888">
    <property type="entry name" value="spore_YlmC_YmxH"/>
    <property type="match status" value="1"/>
</dbReference>
<organism evidence="2 3">
    <name type="scientific">Candidatus Anaerobutyricum stercoripullorum</name>
    <dbReference type="NCBI Taxonomy" id="2838456"/>
    <lineage>
        <taxon>Bacteria</taxon>
        <taxon>Bacillati</taxon>
        <taxon>Bacillota</taxon>
        <taxon>Clostridia</taxon>
        <taxon>Lachnospirales</taxon>
        <taxon>Lachnospiraceae</taxon>
        <taxon>Anaerobutyricum</taxon>
    </lineage>
</organism>
<gene>
    <name evidence="2" type="ORF">H9849_06340</name>
</gene>
<accession>A0A9D1X463</accession>
<proteinExistence type="predicted"/>
<dbReference type="InterPro" id="IPR014238">
    <property type="entry name" value="Spore_YlmC/YmxH"/>
</dbReference>
<evidence type="ECO:0000313" key="2">
    <source>
        <dbReference type="EMBL" id="HIX72624.1"/>
    </source>
</evidence>
<feature type="domain" description="PRC-barrel" evidence="1">
    <location>
        <begin position="7"/>
        <end position="80"/>
    </location>
</feature>
<dbReference type="AlphaFoldDB" id="A0A9D1X463"/>
<evidence type="ECO:0000313" key="3">
    <source>
        <dbReference type="Proteomes" id="UP000886805"/>
    </source>
</evidence>
<dbReference type="PANTHER" id="PTHR40061">
    <property type="entry name" value="SPORULATION PROTEIN YLMC-RELATED"/>
    <property type="match status" value="1"/>
</dbReference>
<protein>
    <submittedName>
        <fullName evidence="2">YlmC/YmxH family sporulation protein</fullName>
    </submittedName>
</protein>
<name>A0A9D1X463_9FIRM</name>
<sequence length="86" mass="9623">MHVRFWELGNREVINCKDGKRLGHVGDLEIDLAGGCITCLYVPVGSRYCGCMGKKGEYRIPYSCVVKIGVDIILVDVDEKKCFVKL</sequence>
<dbReference type="InterPro" id="IPR027275">
    <property type="entry name" value="PRC-brl_dom"/>
</dbReference>
<dbReference type="InterPro" id="IPR011033">
    <property type="entry name" value="PRC_barrel-like_sf"/>
</dbReference>
<evidence type="ECO:0000259" key="1">
    <source>
        <dbReference type="Pfam" id="PF05239"/>
    </source>
</evidence>
<dbReference type="SUPFAM" id="SSF50346">
    <property type="entry name" value="PRC-barrel domain"/>
    <property type="match status" value="1"/>
</dbReference>
<dbReference type="Proteomes" id="UP000886805">
    <property type="component" value="Unassembled WGS sequence"/>
</dbReference>
<comment type="caution">
    <text evidence="2">The sequence shown here is derived from an EMBL/GenBank/DDBJ whole genome shotgun (WGS) entry which is preliminary data.</text>
</comment>
<dbReference type="Gene3D" id="2.30.30.240">
    <property type="entry name" value="PRC-barrel domain"/>
    <property type="match status" value="1"/>
</dbReference>
<dbReference type="Pfam" id="PF05239">
    <property type="entry name" value="PRC"/>
    <property type="match status" value="1"/>
</dbReference>